<gene>
    <name evidence="1" type="ORF">ALC53_02358</name>
</gene>
<evidence type="ECO:0000313" key="2">
    <source>
        <dbReference type="Proteomes" id="UP000078540"/>
    </source>
</evidence>
<accession>A0A195BSM4</accession>
<name>A0A195BSM4_9HYME</name>
<sequence length="135" mass="15691">MTTTRNWHLVSRNRLCEWFAKSKRSFPFSNSFLFFPYKTQWNASALSCTHHAVSIQLPISIPRYDKFMLLTDPSANSNSDTDTEWRHRPKRYLPVITDCCTSRLLGQISPANFSLVPCDLTKPLKILRMPARVKK</sequence>
<organism evidence="1 2">
    <name type="scientific">Atta colombica</name>
    <dbReference type="NCBI Taxonomy" id="520822"/>
    <lineage>
        <taxon>Eukaryota</taxon>
        <taxon>Metazoa</taxon>
        <taxon>Ecdysozoa</taxon>
        <taxon>Arthropoda</taxon>
        <taxon>Hexapoda</taxon>
        <taxon>Insecta</taxon>
        <taxon>Pterygota</taxon>
        <taxon>Neoptera</taxon>
        <taxon>Endopterygota</taxon>
        <taxon>Hymenoptera</taxon>
        <taxon>Apocrita</taxon>
        <taxon>Aculeata</taxon>
        <taxon>Formicoidea</taxon>
        <taxon>Formicidae</taxon>
        <taxon>Myrmicinae</taxon>
        <taxon>Atta</taxon>
    </lineage>
</organism>
<proteinExistence type="predicted"/>
<protein>
    <submittedName>
        <fullName evidence="1">Uncharacterized protein</fullName>
    </submittedName>
</protein>
<reference evidence="1 2" key="1">
    <citation type="submission" date="2015-09" db="EMBL/GenBank/DDBJ databases">
        <title>Atta colombica WGS genome.</title>
        <authorList>
            <person name="Nygaard S."/>
            <person name="Hu H."/>
            <person name="Boomsma J."/>
            <person name="Zhang G."/>
        </authorList>
    </citation>
    <scope>NUCLEOTIDE SEQUENCE [LARGE SCALE GENOMIC DNA]</scope>
    <source>
        <strain evidence="1">Treedump-2</strain>
        <tissue evidence="1">Whole body</tissue>
    </source>
</reference>
<keyword evidence="2" id="KW-1185">Reference proteome</keyword>
<dbReference type="EMBL" id="KQ976419">
    <property type="protein sequence ID" value="KYM89282.1"/>
    <property type="molecule type" value="Genomic_DNA"/>
</dbReference>
<dbReference type="Proteomes" id="UP000078540">
    <property type="component" value="Unassembled WGS sequence"/>
</dbReference>
<dbReference type="AlphaFoldDB" id="A0A195BSM4"/>
<evidence type="ECO:0000313" key="1">
    <source>
        <dbReference type="EMBL" id="KYM89282.1"/>
    </source>
</evidence>